<name>A0A699TSX3_TANCI</name>
<comment type="caution">
    <text evidence="1">The sequence shown here is derived from an EMBL/GenBank/DDBJ whole genome shotgun (WGS) entry which is preliminary data.</text>
</comment>
<proteinExistence type="predicted"/>
<feature type="non-terminal residue" evidence="1">
    <location>
        <position position="1"/>
    </location>
</feature>
<organism evidence="1">
    <name type="scientific">Tanacetum cinerariifolium</name>
    <name type="common">Dalmatian daisy</name>
    <name type="synonym">Chrysanthemum cinerariifolium</name>
    <dbReference type="NCBI Taxonomy" id="118510"/>
    <lineage>
        <taxon>Eukaryota</taxon>
        <taxon>Viridiplantae</taxon>
        <taxon>Streptophyta</taxon>
        <taxon>Embryophyta</taxon>
        <taxon>Tracheophyta</taxon>
        <taxon>Spermatophyta</taxon>
        <taxon>Magnoliopsida</taxon>
        <taxon>eudicotyledons</taxon>
        <taxon>Gunneridae</taxon>
        <taxon>Pentapetalae</taxon>
        <taxon>asterids</taxon>
        <taxon>campanulids</taxon>
        <taxon>Asterales</taxon>
        <taxon>Asteraceae</taxon>
        <taxon>Asteroideae</taxon>
        <taxon>Anthemideae</taxon>
        <taxon>Anthemidinae</taxon>
        <taxon>Tanacetum</taxon>
    </lineage>
</organism>
<accession>A0A699TSX3</accession>
<evidence type="ECO:0000313" key="1">
    <source>
        <dbReference type="EMBL" id="GFD13942.1"/>
    </source>
</evidence>
<dbReference type="AlphaFoldDB" id="A0A699TSX3"/>
<sequence length="101" mass="11529">LKIQRVLMMMDSNLQVMMKRRLMKIQLKEVNDQQKEDKVNITNNVNAAGINGVNAVGKNISSELPFDPDMHALEDISIFNFSSDHKDDDAMDDMYNLITTI</sequence>
<gene>
    <name evidence="1" type="ORF">Tci_885911</name>
</gene>
<protein>
    <submittedName>
        <fullName evidence="1">Uncharacterized protein</fullName>
    </submittedName>
</protein>
<dbReference type="EMBL" id="BKCJ011275938">
    <property type="protein sequence ID" value="GFD13942.1"/>
    <property type="molecule type" value="Genomic_DNA"/>
</dbReference>
<reference evidence="1" key="1">
    <citation type="journal article" date="2019" name="Sci. Rep.">
        <title>Draft genome of Tanacetum cinerariifolium, the natural source of mosquito coil.</title>
        <authorList>
            <person name="Yamashiro T."/>
            <person name="Shiraishi A."/>
            <person name="Satake H."/>
            <person name="Nakayama K."/>
        </authorList>
    </citation>
    <scope>NUCLEOTIDE SEQUENCE</scope>
</reference>